<feature type="non-terminal residue" evidence="1">
    <location>
        <position position="1"/>
    </location>
</feature>
<evidence type="ECO:0000313" key="2">
    <source>
        <dbReference type="Proteomes" id="UP000225872"/>
    </source>
</evidence>
<evidence type="ECO:0000313" key="1">
    <source>
        <dbReference type="EMBL" id="PGS93423.1"/>
    </source>
</evidence>
<name>A0A2C1D0M1_BACCE</name>
<dbReference type="Proteomes" id="UP000225872">
    <property type="component" value="Unassembled WGS sequence"/>
</dbReference>
<gene>
    <name evidence="1" type="ORF">COD09_25385</name>
</gene>
<proteinExistence type="predicted"/>
<dbReference type="EMBL" id="NULO01000125">
    <property type="protein sequence ID" value="PGS93423.1"/>
    <property type="molecule type" value="Genomic_DNA"/>
</dbReference>
<protein>
    <submittedName>
        <fullName evidence="1">Uncharacterized protein</fullName>
    </submittedName>
</protein>
<organism evidence="1 2">
    <name type="scientific">Bacillus cereus</name>
    <dbReference type="NCBI Taxonomy" id="1396"/>
    <lineage>
        <taxon>Bacteria</taxon>
        <taxon>Bacillati</taxon>
        <taxon>Bacillota</taxon>
        <taxon>Bacilli</taxon>
        <taxon>Bacillales</taxon>
        <taxon>Bacillaceae</taxon>
        <taxon>Bacillus</taxon>
        <taxon>Bacillus cereus group</taxon>
    </lineage>
</organism>
<dbReference type="AlphaFoldDB" id="A0A2C1D0M1"/>
<reference evidence="1 2" key="1">
    <citation type="submission" date="2017-09" db="EMBL/GenBank/DDBJ databases">
        <title>Large-scale bioinformatics analysis of Bacillus genomes uncovers conserved roles of natural products in bacterial physiology.</title>
        <authorList>
            <consortium name="Agbiome Team Llc"/>
            <person name="Bleich R.M."/>
            <person name="Grubbs K.J."/>
            <person name="Santa Maria K.C."/>
            <person name="Allen S.E."/>
            <person name="Farag S."/>
            <person name="Shank E.A."/>
            <person name="Bowers A."/>
        </authorList>
    </citation>
    <scope>NUCLEOTIDE SEQUENCE [LARGE SCALE GENOMIC DNA]</scope>
    <source>
        <strain evidence="1 2">AFS041432</strain>
    </source>
</reference>
<accession>A0A2C1D0M1</accession>
<comment type="caution">
    <text evidence="1">The sequence shown here is derived from an EMBL/GenBank/DDBJ whole genome shotgun (WGS) entry which is preliminary data.</text>
</comment>
<sequence>VDGCGVSPHAHQPNRTSCPIAIKLTKKIPPKMKKYAILSVESIERIRSISFIWIKTTLKACKILCEKSGDIGNYREAKRRAKIGMYKKMHSIIEKEKGGFLVRLGFCHVLATNNTSLDLFRKIQSTAQQYKDIQEIKNWS</sequence>